<dbReference type="AlphaFoldDB" id="X0VYK4"/>
<feature type="non-terminal residue" evidence="2">
    <location>
        <position position="168"/>
    </location>
</feature>
<reference evidence="2" key="1">
    <citation type="journal article" date="2014" name="Front. Microbiol.">
        <title>High frequency of phylogenetically diverse reductive dehalogenase-homologous genes in deep subseafloor sedimentary metagenomes.</title>
        <authorList>
            <person name="Kawai M."/>
            <person name="Futagami T."/>
            <person name="Toyoda A."/>
            <person name="Takaki Y."/>
            <person name="Nishi S."/>
            <person name="Hori S."/>
            <person name="Arai W."/>
            <person name="Tsubouchi T."/>
            <person name="Morono Y."/>
            <person name="Uchiyama I."/>
            <person name="Ito T."/>
            <person name="Fujiyama A."/>
            <person name="Inagaki F."/>
            <person name="Takami H."/>
        </authorList>
    </citation>
    <scope>NUCLEOTIDE SEQUENCE</scope>
    <source>
        <strain evidence="2">Expedition CK06-06</strain>
    </source>
</reference>
<comment type="caution">
    <text evidence="2">The sequence shown here is derived from an EMBL/GenBank/DDBJ whole genome shotgun (WGS) entry which is preliminary data.</text>
</comment>
<gene>
    <name evidence="2" type="ORF">S01H1_60046</name>
</gene>
<evidence type="ECO:0000313" key="2">
    <source>
        <dbReference type="EMBL" id="GAG17508.1"/>
    </source>
</evidence>
<dbReference type="Pfam" id="PF04293">
    <property type="entry name" value="SpoVR"/>
    <property type="match status" value="1"/>
</dbReference>
<evidence type="ECO:0000259" key="1">
    <source>
        <dbReference type="Pfam" id="PF04293"/>
    </source>
</evidence>
<protein>
    <recommendedName>
        <fullName evidence="1">SpoVR protein-like N-terminal domain-containing protein</fullName>
    </recommendedName>
</protein>
<feature type="domain" description="SpoVR protein-like N-terminal" evidence="1">
    <location>
        <begin position="25"/>
        <end position="168"/>
    </location>
</feature>
<dbReference type="InterPro" id="IPR007390">
    <property type="entry name" value="Spore_V_R"/>
</dbReference>
<dbReference type="InterPro" id="IPR056174">
    <property type="entry name" value="SpoVR_N"/>
</dbReference>
<name>X0VYK4_9ZZZZ</name>
<organism evidence="2">
    <name type="scientific">marine sediment metagenome</name>
    <dbReference type="NCBI Taxonomy" id="412755"/>
    <lineage>
        <taxon>unclassified sequences</taxon>
        <taxon>metagenomes</taxon>
        <taxon>ecological metagenomes</taxon>
    </lineage>
</organism>
<dbReference type="EMBL" id="BARS01039313">
    <property type="protein sequence ID" value="GAG17508.1"/>
    <property type="molecule type" value="Genomic_DNA"/>
</dbReference>
<proteinExistence type="predicted"/>
<dbReference type="PANTHER" id="PTHR30029:SF2">
    <property type="entry name" value="STAGE V SPORULATION PROTEIN R"/>
    <property type="match status" value="1"/>
</dbReference>
<dbReference type="PANTHER" id="PTHR30029">
    <property type="entry name" value="STAGE V SPORULATION PROTEIN R"/>
    <property type="match status" value="1"/>
</dbReference>
<accession>X0VYK4</accession>
<sequence length="168" mass="19461">MSDLMRGGSLLQGDNTIPGVAPPKELMGLVPEILQVCKDFGLDFWPTVVQFLDYDEISEVAAYSGFPVRYPHWKWGMDYEELSKGYEYGMHRIYEMVINSRPTYIYLLNSNTMVDNITVVVHATGHNDFFKNNIRFKPTQCDSINMMNELANNGTRIRKYMSRWGKEK</sequence>